<dbReference type="KEGG" id="cnan:A2G96_18855"/>
<organism evidence="1 2">
    <name type="scientific">Cupriavidus nantongensis</name>
    <dbReference type="NCBI Taxonomy" id="1796606"/>
    <lineage>
        <taxon>Bacteria</taxon>
        <taxon>Pseudomonadati</taxon>
        <taxon>Pseudomonadota</taxon>
        <taxon>Betaproteobacteria</taxon>
        <taxon>Burkholderiales</taxon>
        <taxon>Burkholderiaceae</taxon>
        <taxon>Cupriavidus</taxon>
    </lineage>
</organism>
<proteinExistence type="predicted"/>
<dbReference type="OrthoDB" id="10012432at2"/>
<dbReference type="RefSeq" id="WP_062801596.1">
    <property type="nucleotide sequence ID" value="NZ_CP014844.1"/>
</dbReference>
<gene>
    <name evidence="1" type="ORF">A2G96_18855</name>
</gene>
<keyword evidence="2" id="KW-1185">Reference proteome</keyword>
<sequence>MMIDKQAPSLNLDVTHIESPNFRQTYKALFDEYVRLRSSGHRAESAFRGTFGARFAINSIADLTYAQWAVDRIAFFRIEEARRKEIEGKSLEELLSIDNMSKILNSIAESPSATARTKVDAVRLLNGMRRDLNKIKGCHV</sequence>
<protein>
    <submittedName>
        <fullName evidence="1">Uncharacterized protein</fullName>
    </submittedName>
</protein>
<evidence type="ECO:0000313" key="1">
    <source>
        <dbReference type="EMBL" id="AMR79641.1"/>
    </source>
</evidence>
<evidence type="ECO:0000313" key="2">
    <source>
        <dbReference type="Proteomes" id="UP000075238"/>
    </source>
</evidence>
<reference evidence="1 2" key="1">
    <citation type="submission" date="2016-03" db="EMBL/GenBank/DDBJ databases">
        <title>Complete genome sequence of a novel chlorpyrifos degrading bacterium, Cupriavidus nantongensis sp. X1.</title>
        <authorList>
            <person name="Fang L."/>
        </authorList>
    </citation>
    <scope>NUCLEOTIDE SEQUENCE [LARGE SCALE GENOMIC DNA]</scope>
    <source>
        <strain evidence="1 2">X1</strain>
    </source>
</reference>
<dbReference type="AlphaFoldDB" id="A0A142JNH9"/>
<name>A0A142JNH9_9BURK</name>
<accession>A0A142JNH9</accession>
<dbReference type="EMBL" id="CP014844">
    <property type="protein sequence ID" value="AMR79641.1"/>
    <property type="molecule type" value="Genomic_DNA"/>
</dbReference>
<dbReference type="Proteomes" id="UP000075238">
    <property type="component" value="Chromosome 1"/>
</dbReference>